<dbReference type="EMBL" id="KQ435892">
    <property type="protein sequence ID" value="KOX69359.1"/>
    <property type="molecule type" value="Genomic_DNA"/>
</dbReference>
<proteinExistence type="predicted"/>
<name>A0A0M8ZTS0_9HYME</name>
<dbReference type="AlphaFoldDB" id="A0A0M8ZTS0"/>
<keyword evidence="3" id="KW-1185">Reference proteome</keyword>
<protein>
    <submittedName>
        <fullName evidence="2">Uncharacterized protein</fullName>
    </submittedName>
</protein>
<organism evidence="2 3">
    <name type="scientific">Melipona quadrifasciata</name>
    <dbReference type="NCBI Taxonomy" id="166423"/>
    <lineage>
        <taxon>Eukaryota</taxon>
        <taxon>Metazoa</taxon>
        <taxon>Ecdysozoa</taxon>
        <taxon>Arthropoda</taxon>
        <taxon>Hexapoda</taxon>
        <taxon>Insecta</taxon>
        <taxon>Pterygota</taxon>
        <taxon>Neoptera</taxon>
        <taxon>Endopterygota</taxon>
        <taxon>Hymenoptera</taxon>
        <taxon>Apocrita</taxon>
        <taxon>Aculeata</taxon>
        <taxon>Apoidea</taxon>
        <taxon>Anthophila</taxon>
        <taxon>Apidae</taxon>
        <taxon>Melipona</taxon>
    </lineage>
</organism>
<feature type="region of interest" description="Disordered" evidence="1">
    <location>
        <begin position="179"/>
        <end position="209"/>
    </location>
</feature>
<evidence type="ECO:0000313" key="2">
    <source>
        <dbReference type="EMBL" id="KOX69359.1"/>
    </source>
</evidence>
<feature type="compositionally biased region" description="Polar residues" evidence="1">
    <location>
        <begin position="106"/>
        <end position="125"/>
    </location>
</feature>
<feature type="compositionally biased region" description="Basic residues" evidence="1">
    <location>
        <begin position="88"/>
        <end position="97"/>
    </location>
</feature>
<dbReference type="Proteomes" id="UP000053105">
    <property type="component" value="Unassembled WGS sequence"/>
</dbReference>
<accession>A0A0M8ZTS0</accession>
<sequence length="209" mass="23681">MRTTGLNTNFRLTGTQLIIEKEGKLFYGTDLTNSHKTPSVPDYVIGIVDSNALWQWSRDRRVSRHADLRYGIRIEVVSHTKPREVSKRNQKPTRGAKQHPAVSCSILHTDSVTSRPKDPLQSNGRQPEGKTSKSALKPYRYDIFADYLLDQHPEHNMDANATSTNTNTIAIINLLPKKLQNTKPPPTYKNQPPVTPRRSEKQIPECFPG</sequence>
<evidence type="ECO:0000256" key="1">
    <source>
        <dbReference type="SAM" id="MobiDB-lite"/>
    </source>
</evidence>
<gene>
    <name evidence="2" type="ORF">WN51_06777</name>
</gene>
<evidence type="ECO:0000313" key="3">
    <source>
        <dbReference type="Proteomes" id="UP000053105"/>
    </source>
</evidence>
<feature type="region of interest" description="Disordered" evidence="1">
    <location>
        <begin position="81"/>
        <end position="135"/>
    </location>
</feature>
<reference evidence="2 3" key="1">
    <citation type="submission" date="2015-07" db="EMBL/GenBank/DDBJ databases">
        <title>The genome of Melipona quadrifasciata.</title>
        <authorList>
            <person name="Pan H."/>
            <person name="Kapheim K."/>
        </authorList>
    </citation>
    <scope>NUCLEOTIDE SEQUENCE [LARGE SCALE GENOMIC DNA]</scope>
    <source>
        <strain evidence="2">0111107301</strain>
        <tissue evidence="2">Whole body</tissue>
    </source>
</reference>